<dbReference type="SUPFAM" id="SSF51064">
    <property type="entry name" value="Head domain of nucleotide exchange factor GrpE"/>
    <property type="match status" value="1"/>
</dbReference>
<proteinExistence type="predicted"/>
<dbReference type="InterPro" id="IPR009012">
    <property type="entry name" value="GrpE_head"/>
</dbReference>
<dbReference type="EMBL" id="JAFLRJ010000127">
    <property type="protein sequence ID" value="MBO0512961.1"/>
    <property type="molecule type" value="Genomic_DNA"/>
</dbReference>
<dbReference type="Pfam" id="PF01025">
    <property type="entry name" value="GrpE"/>
    <property type="match status" value="1"/>
</dbReference>
<sequence length="145" mass="15957">MHQNRPPGGGLEDLLALQFQDQLAEQDEQTQGLLKAIVDVVDAFGRLLGDGPVAEGAVYRENIRLIDKELKKAVLEHGVELIGVLGESAEPDTHLVSEVRTGTGRPDEEVVEVLQQGYRFRGRVLRPATVTVAAPEPKNRTEEQR</sequence>
<dbReference type="RefSeq" id="WP_206962390.1">
    <property type="nucleotide sequence ID" value="NZ_BAAAJJ010000007.1"/>
</dbReference>
<dbReference type="GO" id="GO:0006457">
    <property type="term" value="P:protein folding"/>
    <property type="evidence" value="ECO:0007669"/>
    <property type="project" value="InterPro"/>
</dbReference>
<reference evidence="2" key="1">
    <citation type="submission" date="2021-03" db="EMBL/GenBank/DDBJ databases">
        <title>Streptomyces poriferae sp. nov., a novel marine sponge-derived Actinobacteria species with anti-MRSA activity.</title>
        <authorList>
            <person name="Sandoval-Powers M."/>
            <person name="Kralova S."/>
            <person name="Nguyen G.-S."/>
            <person name="Fawwal D."/>
            <person name="Degnes K."/>
            <person name="Klinkenberg G."/>
            <person name="Sletta H."/>
            <person name="Wentzel A."/>
            <person name="Liles M.R."/>
        </authorList>
    </citation>
    <scope>NUCLEOTIDE SEQUENCE</scope>
    <source>
        <strain evidence="2">DSM 41794</strain>
    </source>
</reference>
<dbReference type="PRINTS" id="PR00773">
    <property type="entry name" value="GRPEPROTEIN"/>
</dbReference>
<accession>A0A939F5I1</accession>
<evidence type="ECO:0000256" key="1">
    <source>
        <dbReference type="ARBA" id="ARBA00023186"/>
    </source>
</evidence>
<organism evidence="2 3">
    <name type="scientific">Streptomyces beijiangensis</name>
    <dbReference type="NCBI Taxonomy" id="163361"/>
    <lineage>
        <taxon>Bacteria</taxon>
        <taxon>Bacillati</taxon>
        <taxon>Actinomycetota</taxon>
        <taxon>Actinomycetes</taxon>
        <taxon>Kitasatosporales</taxon>
        <taxon>Streptomycetaceae</taxon>
        <taxon>Streptomyces</taxon>
    </lineage>
</organism>
<dbReference type="AlphaFoldDB" id="A0A939F5I1"/>
<dbReference type="Gene3D" id="2.30.22.10">
    <property type="entry name" value="Head domain of nucleotide exchange factor GrpE"/>
    <property type="match status" value="1"/>
</dbReference>
<dbReference type="GO" id="GO:0000774">
    <property type="term" value="F:adenyl-nucleotide exchange factor activity"/>
    <property type="evidence" value="ECO:0007669"/>
    <property type="project" value="InterPro"/>
</dbReference>
<keyword evidence="1" id="KW-0143">Chaperone</keyword>
<evidence type="ECO:0000313" key="3">
    <source>
        <dbReference type="Proteomes" id="UP000664167"/>
    </source>
</evidence>
<dbReference type="Proteomes" id="UP000664167">
    <property type="component" value="Unassembled WGS sequence"/>
</dbReference>
<protein>
    <submittedName>
        <fullName evidence="2">Nucleotide exchange factor GrpE</fullName>
    </submittedName>
</protein>
<dbReference type="InterPro" id="IPR000740">
    <property type="entry name" value="GrpE"/>
</dbReference>
<comment type="caution">
    <text evidence="2">The sequence shown here is derived from an EMBL/GenBank/DDBJ whole genome shotgun (WGS) entry which is preliminary data.</text>
</comment>
<keyword evidence="3" id="KW-1185">Reference proteome</keyword>
<dbReference type="GO" id="GO:0042803">
    <property type="term" value="F:protein homodimerization activity"/>
    <property type="evidence" value="ECO:0007669"/>
    <property type="project" value="InterPro"/>
</dbReference>
<dbReference type="GO" id="GO:0051087">
    <property type="term" value="F:protein-folding chaperone binding"/>
    <property type="evidence" value="ECO:0007669"/>
    <property type="project" value="InterPro"/>
</dbReference>
<evidence type="ECO:0000313" key="2">
    <source>
        <dbReference type="EMBL" id="MBO0512961.1"/>
    </source>
</evidence>
<name>A0A939F5I1_9ACTN</name>
<gene>
    <name evidence="2" type="primary">grpE</name>
    <name evidence="2" type="ORF">J0695_14240</name>
</gene>